<evidence type="ECO:0000256" key="4">
    <source>
        <dbReference type="SAM" id="Phobius"/>
    </source>
</evidence>
<evidence type="ECO:0000256" key="1">
    <source>
        <dbReference type="ARBA" id="ARBA00004141"/>
    </source>
</evidence>
<evidence type="ECO:0000256" key="2">
    <source>
        <dbReference type="RuleBase" id="RU000363"/>
    </source>
</evidence>
<dbReference type="Pfam" id="PF00106">
    <property type="entry name" value="adh_short"/>
    <property type="match status" value="1"/>
</dbReference>
<dbReference type="InterPro" id="IPR050360">
    <property type="entry name" value="MFS_Sugar_Transporters"/>
</dbReference>
<dbReference type="SUPFAM" id="SSF103473">
    <property type="entry name" value="MFS general substrate transporter"/>
    <property type="match status" value="1"/>
</dbReference>
<name>A0A3E2HQS7_SCYLI</name>
<proteinExistence type="inferred from homology"/>
<dbReference type="Proteomes" id="UP000258309">
    <property type="component" value="Unassembled WGS sequence"/>
</dbReference>
<dbReference type="AlphaFoldDB" id="A0A3E2HQS7"/>
<sequence length="370" mass="40681">MCFIIGQLISAGVMAGLVNNNTKWAYKIPFAVQWVWPVLLFPILLFAPQSPWYLVRKGRMQEARRSLERLNHKSTDAESIDAQLALIIHTDNQEKELLLEGKTSYWQCFRGVEVRRTEIACMVFAGTILTGLSFAYNTTYFFSSIGLSSDETYNLNVGGTGMALGATLIFWVFIMPYFGRRTIYLWGTLVLIHYNSTSHSVEEVLAKIRSLGAQAAAVQADAGDPNFGRILVAAALENFQTDTINIVVNNAGLGIDRENIASVPLEDWDYLFHINIRGPFLLIQAAAPYMKPGGRIINVSTVMTNLGSYKMIVYNASKAAVNSMTLSVSEELAPKGITVNTVSPGPIGLSPPGSKDLNVTMDQVKDDPIA</sequence>
<comment type="caution">
    <text evidence="5">The sequence shown here is derived from an EMBL/GenBank/DDBJ whole genome shotgun (WGS) entry which is preliminary data.</text>
</comment>
<feature type="transmembrane region" description="Helical" evidence="4">
    <location>
        <begin position="119"/>
        <end position="137"/>
    </location>
</feature>
<dbReference type="PRINTS" id="PR00080">
    <property type="entry name" value="SDRFAMILY"/>
</dbReference>
<dbReference type="OrthoDB" id="47007at2759"/>
<feature type="region of interest" description="Disordered" evidence="3">
    <location>
        <begin position="343"/>
        <end position="370"/>
    </location>
</feature>
<feature type="non-terminal residue" evidence="5">
    <location>
        <position position="370"/>
    </location>
</feature>
<comment type="similarity">
    <text evidence="2">Belongs to the short-chain dehydrogenases/reductases (SDR) family.</text>
</comment>
<dbReference type="GO" id="GO:0005351">
    <property type="term" value="F:carbohydrate:proton symporter activity"/>
    <property type="evidence" value="ECO:0007669"/>
    <property type="project" value="TreeGrafter"/>
</dbReference>
<dbReference type="InterPro" id="IPR036291">
    <property type="entry name" value="NAD(P)-bd_dom_sf"/>
</dbReference>
<evidence type="ECO:0008006" key="7">
    <source>
        <dbReference type="Google" id="ProtNLM"/>
    </source>
</evidence>
<dbReference type="PANTHER" id="PTHR48022">
    <property type="entry name" value="PLASTIDIC GLUCOSE TRANSPORTER 4"/>
    <property type="match status" value="1"/>
</dbReference>
<protein>
    <recommendedName>
        <fullName evidence="7">Major facilitator superfamily (MFS) profile domain-containing protein</fullName>
    </recommendedName>
</protein>
<dbReference type="InterPro" id="IPR036259">
    <property type="entry name" value="MFS_trans_sf"/>
</dbReference>
<dbReference type="InterPro" id="IPR002347">
    <property type="entry name" value="SDR_fam"/>
</dbReference>
<feature type="transmembrane region" description="Helical" evidence="4">
    <location>
        <begin position="34"/>
        <end position="55"/>
    </location>
</feature>
<feature type="transmembrane region" description="Helical" evidence="4">
    <location>
        <begin position="157"/>
        <end position="178"/>
    </location>
</feature>
<evidence type="ECO:0000313" key="6">
    <source>
        <dbReference type="Proteomes" id="UP000258309"/>
    </source>
</evidence>
<organism evidence="5 6">
    <name type="scientific">Scytalidium lignicola</name>
    <name type="common">Hyphomycete</name>
    <dbReference type="NCBI Taxonomy" id="5539"/>
    <lineage>
        <taxon>Eukaryota</taxon>
        <taxon>Fungi</taxon>
        <taxon>Dikarya</taxon>
        <taxon>Ascomycota</taxon>
        <taxon>Pezizomycotina</taxon>
        <taxon>Leotiomycetes</taxon>
        <taxon>Leotiomycetes incertae sedis</taxon>
        <taxon>Scytalidium</taxon>
    </lineage>
</organism>
<dbReference type="PRINTS" id="PR00081">
    <property type="entry name" value="GDHRDH"/>
</dbReference>
<evidence type="ECO:0000313" key="5">
    <source>
        <dbReference type="EMBL" id="RFU35716.1"/>
    </source>
</evidence>
<accession>A0A3E2HQS7</accession>
<dbReference type="PANTHER" id="PTHR48022:SF83">
    <property type="entry name" value="MAJOR FACILITATOR SUPERFAMILY (MFS) PROFILE DOMAIN-CONTAINING PROTEIN"/>
    <property type="match status" value="1"/>
</dbReference>
<evidence type="ECO:0000256" key="3">
    <source>
        <dbReference type="SAM" id="MobiDB-lite"/>
    </source>
</evidence>
<dbReference type="Gene3D" id="1.20.1250.20">
    <property type="entry name" value="MFS general substrate transporter like domains"/>
    <property type="match status" value="1"/>
</dbReference>
<dbReference type="SUPFAM" id="SSF51735">
    <property type="entry name" value="NAD(P)-binding Rossmann-fold domains"/>
    <property type="match status" value="1"/>
</dbReference>
<keyword evidence="6" id="KW-1185">Reference proteome</keyword>
<keyword evidence="4" id="KW-0812">Transmembrane</keyword>
<comment type="subcellular location">
    <subcellularLocation>
        <location evidence="1">Membrane</location>
        <topology evidence="1">Multi-pass membrane protein</topology>
    </subcellularLocation>
</comment>
<dbReference type="EMBL" id="NCSJ02000005">
    <property type="protein sequence ID" value="RFU35716.1"/>
    <property type="molecule type" value="Genomic_DNA"/>
</dbReference>
<gene>
    <name evidence="5" type="ORF">B7463_g550</name>
</gene>
<dbReference type="Gene3D" id="3.40.50.720">
    <property type="entry name" value="NAD(P)-binding Rossmann-like Domain"/>
    <property type="match status" value="1"/>
</dbReference>
<dbReference type="GO" id="GO:0016020">
    <property type="term" value="C:membrane"/>
    <property type="evidence" value="ECO:0007669"/>
    <property type="project" value="UniProtKB-SubCell"/>
</dbReference>
<reference evidence="5 6" key="1">
    <citation type="submission" date="2018-05" db="EMBL/GenBank/DDBJ databases">
        <title>Draft genome sequence of Scytalidium lignicola DSM 105466, a ubiquitous saprotrophic fungus.</title>
        <authorList>
            <person name="Buettner E."/>
            <person name="Gebauer A.M."/>
            <person name="Hofrichter M."/>
            <person name="Liers C."/>
            <person name="Kellner H."/>
        </authorList>
    </citation>
    <scope>NUCLEOTIDE SEQUENCE [LARGE SCALE GENOMIC DNA]</scope>
    <source>
        <strain evidence="5 6">DSM 105466</strain>
    </source>
</reference>
<feature type="compositionally biased region" description="Low complexity" evidence="3">
    <location>
        <begin position="343"/>
        <end position="354"/>
    </location>
</feature>
<feature type="non-terminal residue" evidence="5">
    <location>
        <position position="1"/>
    </location>
</feature>
<keyword evidence="4" id="KW-0472">Membrane</keyword>
<keyword evidence="4" id="KW-1133">Transmembrane helix</keyword>